<protein>
    <recommendedName>
        <fullName evidence="4">Dynamin family protein</fullName>
    </recommendedName>
</protein>
<dbReference type="Proteomes" id="UP000199417">
    <property type="component" value="Unassembled WGS sequence"/>
</dbReference>
<evidence type="ECO:0000313" key="2">
    <source>
        <dbReference type="EMBL" id="SDD18020.1"/>
    </source>
</evidence>
<feature type="transmembrane region" description="Helical" evidence="1">
    <location>
        <begin position="362"/>
        <end position="380"/>
    </location>
</feature>
<reference evidence="2 3" key="1">
    <citation type="submission" date="2016-10" db="EMBL/GenBank/DDBJ databases">
        <authorList>
            <person name="de Groot N.N."/>
        </authorList>
    </citation>
    <scope>NUCLEOTIDE SEQUENCE [LARGE SCALE GENOMIC DNA]</scope>
    <source>
        <strain evidence="2 3">JCM 11308</strain>
    </source>
</reference>
<organism evidence="2 3">
    <name type="scientific">Rhodococcus tukisamuensis</name>
    <dbReference type="NCBI Taxonomy" id="168276"/>
    <lineage>
        <taxon>Bacteria</taxon>
        <taxon>Bacillati</taxon>
        <taxon>Actinomycetota</taxon>
        <taxon>Actinomycetes</taxon>
        <taxon>Mycobacteriales</taxon>
        <taxon>Nocardiaceae</taxon>
        <taxon>Rhodococcus</taxon>
    </lineage>
</organism>
<evidence type="ECO:0000256" key="1">
    <source>
        <dbReference type="SAM" id="Phobius"/>
    </source>
</evidence>
<keyword evidence="3" id="KW-1185">Reference proteome</keyword>
<accession>A0A1G6SM69</accession>
<dbReference type="EMBL" id="FNAB01000003">
    <property type="protein sequence ID" value="SDD18020.1"/>
    <property type="molecule type" value="Genomic_DNA"/>
</dbReference>
<keyword evidence="1" id="KW-0472">Membrane</keyword>
<evidence type="ECO:0000313" key="3">
    <source>
        <dbReference type="Proteomes" id="UP000199417"/>
    </source>
</evidence>
<proteinExistence type="predicted"/>
<name>A0A1G6SM69_9NOCA</name>
<keyword evidence="1" id="KW-1133">Transmembrane helix</keyword>
<sequence length="490" mass="51695">MSERPAEPLDRDTAEVLRRWNPAALTGLQTGTAGVDRPTVLVLGPRGSGRGALTARLRADAEPDAPAPDYTGDPTRPAGVTLVVLDSAAPLGREELALLDGLERAVFALTKTDVHAGWDSVLRRDAVLLAEHAPRFAGAPIHPVSAPPDGDSTGISELRGALLEALRGAPQRDVWMRRRAGVAVEQTRELVRAAASTLDHDATATDLRAQRAAVIADRDGGRADAAASLRRLVALARVDLLHEVGSRVREVGAAARTTLDRGDRAAAGVFPDHLRTEVVGLADSVDATTAERLRGMAAEVLGPDHPASAGDNPAGRLPALDPPQPRHRGVEDRLMIAVGASAGLGLGRLLVAPLSMVPTLDLASIPVTLLVGALAAWWLARTRGLAADRAHLRSWTTDALAQVRSGLEQRVLAQLVDAEARIAGQVLAGHRSLVLSTDERLATLDRRLREHAQRTSARRSACERDLAVLDRALGQPAGREPPAAAVRPTS</sequence>
<keyword evidence="1" id="KW-0812">Transmembrane</keyword>
<evidence type="ECO:0008006" key="4">
    <source>
        <dbReference type="Google" id="ProtNLM"/>
    </source>
</evidence>
<gene>
    <name evidence="2" type="ORF">SAMN05444580_103196</name>
</gene>
<dbReference type="STRING" id="168276.SAMN05444580_103196"/>
<dbReference type="RefSeq" id="WP_072843340.1">
    <property type="nucleotide sequence ID" value="NZ_FNAB01000003.1"/>
</dbReference>
<dbReference type="AlphaFoldDB" id="A0A1G6SM69"/>